<comment type="caution">
    <text evidence="2">The sequence shown here is derived from an EMBL/GenBank/DDBJ whole genome shotgun (WGS) entry which is preliminary data.</text>
</comment>
<evidence type="ECO:0000256" key="1">
    <source>
        <dbReference type="SAM" id="MobiDB-lite"/>
    </source>
</evidence>
<dbReference type="InterPro" id="IPR021475">
    <property type="entry name" value="Pants/Emi1-like"/>
</dbReference>
<evidence type="ECO:0000313" key="3">
    <source>
        <dbReference type="Proteomes" id="UP001345013"/>
    </source>
</evidence>
<protein>
    <recommendedName>
        <fullName evidence="4">Early meiotic induction protein 1</fullName>
    </recommendedName>
</protein>
<feature type="compositionally biased region" description="Basic and acidic residues" evidence="1">
    <location>
        <begin position="69"/>
        <end position="80"/>
    </location>
</feature>
<organism evidence="2 3">
    <name type="scientific">Lithohypha guttulata</name>
    <dbReference type="NCBI Taxonomy" id="1690604"/>
    <lineage>
        <taxon>Eukaryota</taxon>
        <taxon>Fungi</taxon>
        <taxon>Dikarya</taxon>
        <taxon>Ascomycota</taxon>
        <taxon>Pezizomycotina</taxon>
        <taxon>Eurotiomycetes</taxon>
        <taxon>Chaetothyriomycetidae</taxon>
        <taxon>Chaetothyriales</taxon>
        <taxon>Trichomeriaceae</taxon>
        <taxon>Lithohypha</taxon>
    </lineage>
</organism>
<sequence length="228" mass="26135">MWWPFGSPSNNANTDRISSVEERELAAAQPPPPARLPTPIKQELSREEQANIDFAELLKEIEIEQAKSQEQRVGAKKDGKSQSTPVPADISPEALYPADMSCRSALDYAMFCQSFGGQFVNIYRYGEFRSCKNHWADFWLCMRTKNWDEKDKAQAIQDHYRKKAVQWKTGPSSEDIWDVRQEPVRDAFQESLEDLEAKIAEWKQANPDVPDPWDKRQGTTFNNPPPSA</sequence>
<evidence type="ECO:0008006" key="4">
    <source>
        <dbReference type="Google" id="ProtNLM"/>
    </source>
</evidence>
<dbReference type="Proteomes" id="UP001345013">
    <property type="component" value="Unassembled WGS sequence"/>
</dbReference>
<gene>
    <name evidence="2" type="ORF">LTR24_002635</name>
</gene>
<dbReference type="EMBL" id="JAVRRG010000023">
    <property type="protein sequence ID" value="KAK5096230.1"/>
    <property type="molecule type" value="Genomic_DNA"/>
</dbReference>
<dbReference type="PANTHER" id="PTHR28052:SF1">
    <property type="entry name" value="UPF0545 PROTEIN C22ORF39"/>
    <property type="match status" value="1"/>
</dbReference>
<name>A0ABR0KH50_9EURO</name>
<feature type="compositionally biased region" description="Polar residues" evidence="1">
    <location>
        <begin position="7"/>
        <end position="17"/>
    </location>
</feature>
<accession>A0ABR0KH50</accession>
<feature type="region of interest" description="Disordered" evidence="1">
    <location>
        <begin position="69"/>
        <end position="92"/>
    </location>
</feature>
<dbReference type="Pfam" id="PF11326">
    <property type="entry name" value="PANTS-like"/>
    <property type="match status" value="1"/>
</dbReference>
<feature type="region of interest" description="Disordered" evidence="1">
    <location>
        <begin position="1"/>
        <end position="40"/>
    </location>
</feature>
<reference evidence="2 3" key="1">
    <citation type="submission" date="2023-08" db="EMBL/GenBank/DDBJ databases">
        <title>Black Yeasts Isolated from many extreme environments.</title>
        <authorList>
            <person name="Coleine C."/>
            <person name="Stajich J.E."/>
            <person name="Selbmann L."/>
        </authorList>
    </citation>
    <scope>NUCLEOTIDE SEQUENCE [LARGE SCALE GENOMIC DNA]</scope>
    <source>
        <strain evidence="2 3">CCFEE 5885</strain>
    </source>
</reference>
<keyword evidence="3" id="KW-1185">Reference proteome</keyword>
<feature type="region of interest" description="Disordered" evidence="1">
    <location>
        <begin position="203"/>
        <end position="228"/>
    </location>
</feature>
<dbReference type="PANTHER" id="PTHR28052">
    <property type="entry name" value="UPF0545 PROTEIN C22ORF39"/>
    <property type="match status" value="1"/>
</dbReference>
<evidence type="ECO:0000313" key="2">
    <source>
        <dbReference type="EMBL" id="KAK5096230.1"/>
    </source>
</evidence>
<proteinExistence type="predicted"/>